<dbReference type="PANTHER" id="PTHR36512">
    <property type="entry name" value="D-AMINOPEPTIDASE"/>
    <property type="match status" value="1"/>
</dbReference>
<name>A0A0K2GYN2_9CORY</name>
<dbReference type="OrthoDB" id="9808347at2"/>
<dbReference type="InterPro" id="IPR005321">
    <property type="entry name" value="Peptidase_S58_DmpA"/>
</dbReference>
<sequence length="365" mass="36445">MTESLPEPANALNPDLQSLLPRHASSTPFGSCFEIGPGSLSGIDGISLGHASAGDTGVTVIAAPSGAVAAVDVRGGGPGTRETDLLAPENTVERAHAIVLSGGSAFGLATADGVMRALRERGLGFEVTPSRPDVIVPIVPGAVIFDLLLGEPTVPTADLGREALNRALSDGPDTASGSIGGGTGAMAGAIKGGFGQARVTSADGKYWVAAGMVVNSFGAVIDAEGRLFGLPEGPQVSPQSLQSLDKVFVGRSKVLVEPASAGQTSASVRNTTIGCVITNAPLSAPQLKRLAMTGHDGLARAIRPAHAPMDGDTLFALSTAEPEGATPEVVALLSAMTADAVQFAIVDAVASATGRGGVASMGELE</sequence>
<evidence type="ECO:0000313" key="3">
    <source>
        <dbReference type="Proteomes" id="UP000058446"/>
    </source>
</evidence>
<dbReference type="EMBL" id="CP006841">
    <property type="protein sequence ID" value="ALA66895.1"/>
    <property type="molecule type" value="Genomic_DNA"/>
</dbReference>
<accession>A0A0K2GYN2</accession>
<dbReference type="RefSeq" id="WP_082313065.1">
    <property type="nucleotide sequence ID" value="NZ_CP006841.1"/>
</dbReference>
<dbReference type="SUPFAM" id="SSF56266">
    <property type="entry name" value="DmpA/ArgJ-like"/>
    <property type="match status" value="1"/>
</dbReference>
<dbReference type="CDD" id="cd02252">
    <property type="entry name" value="nylC_like"/>
    <property type="match status" value="1"/>
</dbReference>
<dbReference type="PATRIC" id="fig|1408189.4.peg.622"/>
<gene>
    <name evidence="2" type="ORF">CLAC_03120</name>
</gene>
<reference evidence="2 3" key="1">
    <citation type="submission" date="2013-10" db="EMBL/GenBank/DDBJ databases">
        <title>Complete genome sequence of Corynebacterium lactis DSM 45799(T), isolated from raw cow milk.</title>
        <authorList>
            <person name="Ruckert C."/>
            <person name="Albersmeier A."/>
            <person name="Lipski A."/>
            <person name="Kalinowski J."/>
        </authorList>
    </citation>
    <scope>NUCLEOTIDE SEQUENCE [LARGE SCALE GENOMIC DNA]</scope>
    <source>
        <strain evidence="2 3">RW2-5</strain>
    </source>
</reference>
<organism evidence="2 3">
    <name type="scientific">Corynebacterium lactis RW2-5</name>
    <dbReference type="NCBI Taxonomy" id="1408189"/>
    <lineage>
        <taxon>Bacteria</taxon>
        <taxon>Bacillati</taxon>
        <taxon>Actinomycetota</taxon>
        <taxon>Actinomycetes</taxon>
        <taxon>Mycobacteriales</taxon>
        <taxon>Corynebacteriaceae</taxon>
        <taxon>Corynebacterium</taxon>
    </lineage>
</organism>
<dbReference type="KEGG" id="clw:CLAC_03120"/>
<evidence type="ECO:0000313" key="2">
    <source>
        <dbReference type="EMBL" id="ALA66895.1"/>
    </source>
</evidence>
<protein>
    <submittedName>
        <fullName evidence="2">Peptidase</fullName>
    </submittedName>
</protein>
<dbReference type="STRING" id="1408189.CLAC_03120"/>
<keyword evidence="3" id="KW-1185">Reference proteome</keyword>
<dbReference type="Proteomes" id="UP000058446">
    <property type="component" value="Chromosome"/>
</dbReference>
<evidence type="ECO:0000256" key="1">
    <source>
        <dbReference type="ARBA" id="ARBA00007068"/>
    </source>
</evidence>
<dbReference type="PANTHER" id="PTHR36512:SF3">
    <property type="entry name" value="BLR5678 PROTEIN"/>
    <property type="match status" value="1"/>
</dbReference>
<dbReference type="InterPro" id="IPR016117">
    <property type="entry name" value="ArgJ-like_dom_sf"/>
</dbReference>
<dbReference type="Gene3D" id="3.60.70.12">
    <property type="entry name" value="L-amino peptidase D-ALA esterase/amidase"/>
    <property type="match status" value="1"/>
</dbReference>
<comment type="similarity">
    <text evidence="1">Belongs to the peptidase S58 family.</text>
</comment>
<proteinExistence type="inferred from homology"/>
<dbReference type="GO" id="GO:0004177">
    <property type="term" value="F:aminopeptidase activity"/>
    <property type="evidence" value="ECO:0007669"/>
    <property type="project" value="TreeGrafter"/>
</dbReference>
<dbReference type="AlphaFoldDB" id="A0A0K2GYN2"/>
<dbReference type="Pfam" id="PF03576">
    <property type="entry name" value="Peptidase_S58"/>
    <property type="match status" value="1"/>
</dbReference>